<dbReference type="GO" id="GO:0006508">
    <property type="term" value="P:proteolysis"/>
    <property type="evidence" value="ECO:0007669"/>
    <property type="project" value="UniProtKB-KW"/>
</dbReference>
<dbReference type="EMBL" id="JACDUK010000004">
    <property type="protein sequence ID" value="MBA2853743.1"/>
    <property type="molecule type" value="Genomic_DNA"/>
</dbReference>
<accession>A0A7J9P2X4</accession>
<reference evidence="4 5" key="1">
    <citation type="submission" date="2020-07" db="EMBL/GenBank/DDBJ databases">
        <title>Genomic Encyclopedia of Type Strains, Phase IV (KMG-V): Genome sequencing to study the core and pangenomes of soil and plant-associated prokaryotes.</title>
        <authorList>
            <person name="Whitman W."/>
        </authorList>
    </citation>
    <scope>NUCLEOTIDE SEQUENCE [LARGE SCALE GENOMIC DNA]</scope>
    <source>
        <strain evidence="4 5">S1</strain>
    </source>
</reference>
<evidence type="ECO:0000313" key="5">
    <source>
        <dbReference type="Proteomes" id="UP000522365"/>
    </source>
</evidence>
<evidence type="ECO:0000313" key="4">
    <source>
        <dbReference type="EMBL" id="MBA2853743.1"/>
    </source>
</evidence>
<feature type="domain" description="Transglutaminase-like" evidence="3">
    <location>
        <begin position="36"/>
        <end position="274"/>
    </location>
</feature>
<feature type="transmembrane region" description="Helical" evidence="2">
    <location>
        <begin position="70"/>
        <end position="87"/>
    </location>
</feature>
<keyword evidence="2" id="KW-0472">Membrane</keyword>
<keyword evidence="2" id="KW-0812">Transmembrane</keyword>
<comment type="caution">
    <text evidence="4">The sequence shown here is derived from an EMBL/GenBank/DDBJ whole genome shotgun (WGS) entry which is preliminary data.</text>
</comment>
<feature type="transmembrane region" description="Helical" evidence="2">
    <location>
        <begin position="99"/>
        <end position="117"/>
    </location>
</feature>
<organism evidence="4 5">
    <name type="scientific">Methanococcus maripaludis</name>
    <name type="common">Methanococcus deltae</name>
    <dbReference type="NCBI Taxonomy" id="39152"/>
    <lineage>
        <taxon>Archaea</taxon>
        <taxon>Methanobacteriati</taxon>
        <taxon>Methanobacteriota</taxon>
        <taxon>Methanomada group</taxon>
        <taxon>Methanococci</taxon>
        <taxon>Methanococcales</taxon>
        <taxon>Methanococcaceae</taxon>
        <taxon>Methanococcus</taxon>
    </lineage>
</organism>
<keyword evidence="2" id="KW-1133">Transmembrane helix</keyword>
<name>A0A7J9P2X4_METMI</name>
<dbReference type="GO" id="GO:0008233">
    <property type="term" value="F:peptidase activity"/>
    <property type="evidence" value="ECO:0007669"/>
    <property type="project" value="UniProtKB-KW"/>
</dbReference>
<protein>
    <submittedName>
        <fullName evidence="4">Putative transglutaminase-like protease</fullName>
    </submittedName>
</protein>
<dbReference type="AlphaFoldDB" id="A0A7J9P2X4"/>
<keyword evidence="4" id="KW-0378">Hydrolase</keyword>
<gene>
    <name evidence="4" type="ORF">HNP89_001719</name>
</gene>
<evidence type="ECO:0000256" key="1">
    <source>
        <dbReference type="ARBA" id="ARBA00007458"/>
    </source>
</evidence>
<evidence type="ECO:0000259" key="3">
    <source>
        <dbReference type="Pfam" id="PF04473"/>
    </source>
</evidence>
<dbReference type="RefSeq" id="WP_181504658.1">
    <property type="nucleotide sequence ID" value="NZ_JACDUK010000004.1"/>
</dbReference>
<dbReference type="Pfam" id="PF04473">
    <property type="entry name" value="DUF553"/>
    <property type="match status" value="1"/>
</dbReference>
<dbReference type="InterPro" id="IPR007562">
    <property type="entry name" value="Transglutaminase-like_domain"/>
</dbReference>
<proteinExistence type="inferred from homology"/>
<feature type="transmembrane region" description="Helical" evidence="2">
    <location>
        <begin position="124"/>
        <end position="142"/>
    </location>
</feature>
<dbReference type="Proteomes" id="UP000522365">
    <property type="component" value="Unassembled WGS sequence"/>
</dbReference>
<sequence>MFKKIIDYLAIFFAKYIGTRSLKRQSCPSNKDLENIRVLLNQLKGKYDHETIVNILEWQARNIEYWYERADLFLLLLFIVLLGYGFISVTKTLSLGVPYGQWSNLVLVLFLVFWYSFKDQIGHLNSYLLSLSLLALIIYSMFNESFWMIFLGILIGSFITIPLIMYLKYSHYNGKYGKLSGKWDIFKLILLTITPNLSTNEMRAMDWAICRDYAKLSSAMLLHIYPEVYFLTISGHVALAIRIDDKYYVLDQQLPLIRADNWLEKFNKKSADVYKITRKNSEIILEYLEKLPDYVYSNEPVSEKDMIQEEKIISDLEKSLKIEFSGEKSNKVLEINDLPKNLAKYYDENTHLSIIRLMRNRIDSELGMNVENITNIDLELDNEDIKLKIYLK</sequence>
<evidence type="ECO:0000256" key="2">
    <source>
        <dbReference type="SAM" id="Phobius"/>
    </source>
</evidence>
<keyword evidence="4" id="KW-0645">Protease</keyword>
<feature type="transmembrane region" description="Helical" evidence="2">
    <location>
        <begin position="148"/>
        <end position="167"/>
    </location>
</feature>
<comment type="similarity">
    <text evidence="1">Belongs to the UPF0252 family.</text>
</comment>